<reference evidence="9 10" key="1">
    <citation type="submission" date="2024-06" db="EMBL/GenBank/DDBJ databases">
        <title>The Natural Products Discovery Center: Release of the First 8490 Sequenced Strains for Exploring Actinobacteria Biosynthetic Diversity.</title>
        <authorList>
            <person name="Kalkreuter E."/>
            <person name="Kautsar S.A."/>
            <person name="Yang D."/>
            <person name="Bader C.D."/>
            <person name="Teijaro C.N."/>
            <person name="Fluegel L."/>
            <person name="Davis C.M."/>
            <person name="Simpson J.R."/>
            <person name="Lauterbach L."/>
            <person name="Steele A.D."/>
            <person name="Gui C."/>
            <person name="Meng S."/>
            <person name="Li G."/>
            <person name="Viehrig K."/>
            <person name="Ye F."/>
            <person name="Su P."/>
            <person name="Kiefer A.F."/>
            <person name="Nichols A."/>
            <person name="Cepeda A.J."/>
            <person name="Yan W."/>
            <person name="Fan B."/>
            <person name="Jiang Y."/>
            <person name="Adhikari A."/>
            <person name="Zheng C.-J."/>
            <person name="Schuster L."/>
            <person name="Cowan T.M."/>
            <person name="Smanski M.J."/>
            <person name="Chevrette M.G."/>
            <person name="De Carvalho L.P.S."/>
            <person name="Shen B."/>
        </authorList>
    </citation>
    <scope>NUCLEOTIDE SEQUENCE [LARGE SCALE GENOMIC DNA]</scope>
    <source>
        <strain evidence="9 10">NPDC046838</strain>
    </source>
</reference>
<name>A0ABV3BTZ8_9ACTN</name>
<dbReference type="InterPro" id="IPR032710">
    <property type="entry name" value="NTF2-like_dom_sf"/>
</dbReference>
<dbReference type="Proteomes" id="UP001551176">
    <property type="component" value="Unassembled WGS sequence"/>
</dbReference>
<evidence type="ECO:0000256" key="2">
    <source>
        <dbReference type="ARBA" id="ARBA00011344"/>
    </source>
</evidence>
<dbReference type="SUPFAM" id="SSF54427">
    <property type="entry name" value="NTF2-like"/>
    <property type="match status" value="1"/>
</dbReference>
<feature type="domain" description="RNA polymerase sigma factor 70 region 4 type 2" evidence="7">
    <location>
        <begin position="127"/>
        <end position="177"/>
    </location>
</feature>
<dbReference type="RefSeq" id="WP_359353883.1">
    <property type="nucleotide sequence ID" value="NZ_JBEYXV010000015.1"/>
</dbReference>
<feature type="domain" description="SnoaL-like" evidence="8">
    <location>
        <begin position="196"/>
        <end position="262"/>
    </location>
</feature>
<dbReference type="EMBL" id="JBEYXV010000015">
    <property type="protein sequence ID" value="MEU6824490.1"/>
    <property type="molecule type" value="Genomic_DNA"/>
</dbReference>
<dbReference type="PANTHER" id="PTHR30173">
    <property type="entry name" value="SIGMA 19 FACTOR"/>
    <property type="match status" value="1"/>
</dbReference>
<dbReference type="Pfam" id="PF12680">
    <property type="entry name" value="SnoaL_2"/>
    <property type="match status" value="1"/>
</dbReference>
<evidence type="ECO:0000313" key="9">
    <source>
        <dbReference type="EMBL" id="MEU6824490.1"/>
    </source>
</evidence>
<proteinExistence type="inferred from homology"/>
<dbReference type="Pfam" id="PF08281">
    <property type="entry name" value="Sigma70_r4_2"/>
    <property type="match status" value="1"/>
</dbReference>
<feature type="domain" description="RNA polymerase sigma-70 region 2" evidence="6">
    <location>
        <begin position="15"/>
        <end position="83"/>
    </location>
</feature>
<dbReference type="InterPro" id="IPR014284">
    <property type="entry name" value="RNA_pol_sigma-70_dom"/>
</dbReference>
<dbReference type="InterPro" id="IPR037401">
    <property type="entry name" value="SnoaL-like"/>
</dbReference>
<dbReference type="Pfam" id="PF04542">
    <property type="entry name" value="Sigma70_r2"/>
    <property type="match status" value="1"/>
</dbReference>
<dbReference type="Gene3D" id="3.10.450.50">
    <property type="match status" value="1"/>
</dbReference>
<dbReference type="Gene3D" id="1.10.1740.10">
    <property type="match status" value="1"/>
</dbReference>
<dbReference type="PANTHER" id="PTHR30173:SF43">
    <property type="entry name" value="ECF RNA POLYMERASE SIGMA FACTOR SIGI-RELATED"/>
    <property type="match status" value="1"/>
</dbReference>
<dbReference type="Gene3D" id="1.10.10.10">
    <property type="entry name" value="Winged helix-like DNA-binding domain superfamily/Winged helix DNA-binding domain"/>
    <property type="match status" value="1"/>
</dbReference>
<keyword evidence="5" id="KW-0804">Transcription</keyword>
<accession>A0ABV3BTZ8</accession>
<gene>
    <name evidence="9" type="ORF">ABZ921_27990</name>
</gene>
<organism evidence="9 10">
    <name type="scientific">Streptomyces atriruber</name>
    <dbReference type="NCBI Taxonomy" id="545121"/>
    <lineage>
        <taxon>Bacteria</taxon>
        <taxon>Bacillati</taxon>
        <taxon>Actinomycetota</taxon>
        <taxon>Actinomycetes</taxon>
        <taxon>Kitasatosporales</taxon>
        <taxon>Streptomycetaceae</taxon>
        <taxon>Streptomyces</taxon>
    </lineage>
</organism>
<dbReference type="InterPro" id="IPR052704">
    <property type="entry name" value="ECF_Sigma-70_Domain"/>
</dbReference>
<sequence length="310" mass="33463">MNENGSAQVALAARFEEHRPRLNAVAYRMLGSLSESEDAVQEAWFRLSRTEDGPDAGEVRNLGGWLTTVVGRICLDLLRSRQSRREDSLDASVQAFGETHIPDPVVTRADPADPEVEVLLADSVGLALLVVLETLAPAERLAFVLHDMFAVPFEEIAPIVERSAATTRQLASRARRRVQGSTPAAETDVARQREVVEAWMAATRAGDFDALLELLDPDVVLRADTGELSSGLSKVVRGAAEVAGQAAMFARIAADQHLVFLNGMPGLVALPGGEAVSLGSFTVVDGRIVEINIIADRERLQVLTRPLRDA</sequence>
<dbReference type="InterPro" id="IPR013325">
    <property type="entry name" value="RNA_pol_sigma_r2"/>
</dbReference>
<evidence type="ECO:0000259" key="8">
    <source>
        <dbReference type="Pfam" id="PF12680"/>
    </source>
</evidence>
<protein>
    <submittedName>
        <fullName evidence="9">Sigma-70 family RNA polymerase sigma factor</fullName>
    </submittedName>
</protein>
<evidence type="ECO:0000256" key="5">
    <source>
        <dbReference type="ARBA" id="ARBA00023163"/>
    </source>
</evidence>
<keyword evidence="3" id="KW-0805">Transcription regulation</keyword>
<evidence type="ECO:0000256" key="4">
    <source>
        <dbReference type="ARBA" id="ARBA00023082"/>
    </source>
</evidence>
<keyword evidence="10" id="KW-1185">Reference proteome</keyword>
<dbReference type="SUPFAM" id="SSF88659">
    <property type="entry name" value="Sigma3 and sigma4 domains of RNA polymerase sigma factors"/>
    <property type="match status" value="1"/>
</dbReference>
<evidence type="ECO:0000256" key="3">
    <source>
        <dbReference type="ARBA" id="ARBA00023015"/>
    </source>
</evidence>
<evidence type="ECO:0000259" key="7">
    <source>
        <dbReference type="Pfam" id="PF08281"/>
    </source>
</evidence>
<dbReference type="InterPro" id="IPR013324">
    <property type="entry name" value="RNA_pol_sigma_r3/r4-like"/>
</dbReference>
<dbReference type="InterPro" id="IPR036388">
    <property type="entry name" value="WH-like_DNA-bd_sf"/>
</dbReference>
<dbReference type="InterPro" id="IPR013249">
    <property type="entry name" value="RNA_pol_sigma70_r4_t2"/>
</dbReference>
<dbReference type="InterPro" id="IPR007627">
    <property type="entry name" value="RNA_pol_sigma70_r2"/>
</dbReference>
<dbReference type="NCBIfam" id="TIGR02937">
    <property type="entry name" value="sigma70-ECF"/>
    <property type="match status" value="1"/>
</dbReference>
<evidence type="ECO:0000313" key="10">
    <source>
        <dbReference type="Proteomes" id="UP001551176"/>
    </source>
</evidence>
<keyword evidence="4" id="KW-0731">Sigma factor</keyword>
<comment type="subunit">
    <text evidence="2">Interacts transiently with the RNA polymerase catalytic core formed by RpoA, RpoB, RpoC and RpoZ (2 alpha, 1 beta, 1 beta' and 1 omega subunit) to form the RNA polymerase holoenzyme that can initiate transcription.</text>
</comment>
<dbReference type="SUPFAM" id="SSF88946">
    <property type="entry name" value="Sigma2 domain of RNA polymerase sigma factors"/>
    <property type="match status" value="1"/>
</dbReference>
<evidence type="ECO:0000259" key="6">
    <source>
        <dbReference type="Pfam" id="PF04542"/>
    </source>
</evidence>
<comment type="similarity">
    <text evidence="1">Belongs to the sigma-70 factor family. ECF subfamily.</text>
</comment>
<comment type="caution">
    <text evidence="9">The sequence shown here is derived from an EMBL/GenBank/DDBJ whole genome shotgun (WGS) entry which is preliminary data.</text>
</comment>
<evidence type="ECO:0000256" key="1">
    <source>
        <dbReference type="ARBA" id="ARBA00010641"/>
    </source>
</evidence>